<evidence type="ECO:0000313" key="1">
    <source>
        <dbReference type="EMBL" id="NTC26617.1"/>
    </source>
</evidence>
<dbReference type="AlphaFoldDB" id="A0AA44F0I7"/>
<sequence>MGFTPQQVNEMSMWQFMAAVEGYVEANTADDGSLTTKEIDELWDWL</sequence>
<protein>
    <submittedName>
        <fullName evidence="1">Uncharacterized protein</fullName>
    </submittedName>
</protein>
<accession>A0AA44F0I7</accession>
<organism evidence="1 2">
    <name type="scientific">Agrobacterium tumefaciens</name>
    <dbReference type="NCBI Taxonomy" id="358"/>
    <lineage>
        <taxon>Bacteria</taxon>
        <taxon>Pseudomonadati</taxon>
        <taxon>Pseudomonadota</taxon>
        <taxon>Alphaproteobacteria</taxon>
        <taxon>Hyphomicrobiales</taxon>
        <taxon>Rhizobiaceae</taxon>
        <taxon>Rhizobium/Agrobacterium group</taxon>
        <taxon>Agrobacterium</taxon>
        <taxon>Agrobacterium tumefaciens complex</taxon>
    </lineage>
</organism>
<proteinExistence type="predicted"/>
<reference evidence="1" key="1">
    <citation type="journal article" date="2020" name="Science">
        <title>Unexpected conservation and global transmission of agrobacterial virulence plasmids.</title>
        <authorList>
            <person name="Weisberg A.J."/>
            <person name="Davis E.W. 2nd"/>
            <person name="Tabima J."/>
            <person name="Belcher M.S."/>
            <person name="Miller M."/>
            <person name="Kuo C.H."/>
            <person name="Loper J.E."/>
            <person name="Grunwald N.J."/>
            <person name="Putnam M.L."/>
            <person name="Chang J.H."/>
        </authorList>
    </citation>
    <scope>NUCLEOTIDE SEQUENCE</scope>
    <source>
        <strain evidence="1">17-1853-1a</strain>
    </source>
</reference>
<comment type="caution">
    <text evidence="1">The sequence shown here is derived from an EMBL/GenBank/DDBJ whole genome shotgun (WGS) entry which is preliminary data.</text>
</comment>
<gene>
    <name evidence="1" type="ORF">G6M46_00410</name>
</gene>
<evidence type="ECO:0000313" key="2">
    <source>
        <dbReference type="Proteomes" id="UP000702952"/>
    </source>
</evidence>
<dbReference type="EMBL" id="JAAMAY010000002">
    <property type="protein sequence ID" value="NTC26617.1"/>
    <property type="molecule type" value="Genomic_DNA"/>
</dbReference>
<dbReference type="Proteomes" id="UP000702952">
    <property type="component" value="Unassembled WGS sequence"/>
</dbReference>
<dbReference type="RefSeq" id="WP_173739242.1">
    <property type="nucleotide sequence ID" value="NZ_JAAMAW010000013.1"/>
</dbReference>
<name>A0AA44F0I7_AGRTU</name>